<comment type="caution">
    <text evidence="1">The sequence shown here is derived from an EMBL/GenBank/DDBJ whole genome shotgun (WGS) entry which is preliminary data.</text>
</comment>
<dbReference type="EMBL" id="CAUJNA010003451">
    <property type="protein sequence ID" value="CAJ1402422.1"/>
    <property type="molecule type" value="Genomic_DNA"/>
</dbReference>
<gene>
    <name evidence="1" type="ORF">EVOR1521_LOCUS25320</name>
</gene>
<evidence type="ECO:0000313" key="1">
    <source>
        <dbReference type="EMBL" id="CAJ1402422.1"/>
    </source>
</evidence>
<organism evidence="1 2">
    <name type="scientific">Effrenium voratum</name>
    <dbReference type="NCBI Taxonomy" id="2562239"/>
    <lineage>
        <taxon>Eukaryota</taxon>
        <taxon>Sar</taxon>
        <taxon>Alveolata</taxon>
        <taxon>Dinophyceae</taxon>
        <taxon>Suessiales</taxon>
        <taxon>Symbiodiniaceae</taxon>
        <taxon>Effrenium</taxon>
    </lineage>
</organism>
<dbReference type="Proteomes" id="UP001178507">
    <property type="component" value="Unassembled WGS sequence"/>
</dbReference>
<proteinExistence type="predicted"/>
<keyword evidence="2" id="KW-1185">Reference proteome</keyword>
<reference evidence="1" key="1">
    <citation type="submission" date="2023-08" db="EMBL/GenBank/DDBJ databases">
        <authorList>
            <person name="Chen Y."/>
            <person name="Shah S."/>
            <person name="Dougan E. K."/>
            <person name="Thang M."/>
            <person name="Chan C."/>
        </authorList>
    </citation>
    <scope>NUCLEOTIDE SEQUENCE</scope>
</reference>
<sequence>MLTEVPIRDWAQCEAVPSTLSALVAAIAPGHLRQMNTVFKVWGLQVMGVSSVRSETDEWAHADAALEPRMAVRAAFADSDCQCSMVLYHDLLTAVLQAQNHRLPEPLADTGDMRATLRDALRSTQWLCKLTFRENDHQQVLELECRHLEPFLEPQKPAEDLSRFMQALPRCALGKGCPVASLDVLQVDNDLGLLRAGLLDASAARVLVAFNDVQLPDEEALQQDPQLASAMRVKRSVDCLLAPAQQGEPVRAKLRAAGPASAVNWILRGRPGEVHQVVIMQTESAGEWGVLWRVPVANEAVASFVTYWQFVLTSQKDQDVLLFQSEWTPGKRVRTVRDHMPSAAKRSSAWRSP</sequence>
<accession>A0AA36JA40</accession>
<dbReference type="AlphaFoldDB" id="A0AA36JA40"/>
<name>A0AA36JA40_9DINO</name>
<evidence type="ECO:0000313" key="2">
    <source>
        <dbReference type="Proteomes" id="UP001178507"/>
    </source>
</evidence>
<protein>
    <submittedName>
        <fullName evidence="1">Uncharacterized protein</fullName>
    </submittedName>
</protein>